<protein>
    <submittedName>
        <fullName evidence="1">Uncharacterized protein</fullName>
    </submittedName>
</protein>
<evidence type="ECO:0000313" key="1">
    <source>
        <dbReference type="EMBL" id="KAH7843519.1"/>
    </source>
</evidence>
<evidence type="ECO:0000313" key="2">
    <source>
        <dbReference type="Proteomes" id="UP000828048"/>
    </source>
</evidence>
<organism evidence="1 2">
    <name type="scientific">Vaccinium darrowii</name>
    <dbReference type="NCBI Taxonomy" id="229202"/>
    <lineage>
        <taxon>Eukaryota</taxon>
        <taxon>Viridiplantae</taxon>
        <taxon>Streptophyta</taxon>
        <taxon>Embryophyta</taxon>
        <taxon>Tracheophyta</taxon>
        <taxon>Spermatophyta</taxon>
        <taxon>Magnoliopsida</taxon>
        <taxon>eudicotyledons</taxon>
        <taxon>Gunneridae</taxon>
        <taxon>Pentapetalae</taxon>
        <taxon>asterids</taxon>
        <taxon>Ericales</taxon>
        <taxon>Ericaceae</taxon>
        <taxon>Vaccinioideae</taxon>
        <taxon>Vaccinieae</taxon>
        <taxon>Vaccinium</taxon>
    </lineage>
</organism>
<keyword evidence="2" id="KW-1185">Reference proteome</keyword>
<gene>
    <name evidence="1" type="ORF">Vadar_017592</name>
</gene>
<proteinExistence type="predicted"/>
<comment type="caution">
    <text evidence="1">The sequence shown here is derived from an EMBL/GenBank/DDBJ whole genome shotgun (WGS) entry which is preliminary data.</text>
</comment>
<dbReference type="Proteomes" id="UP000828048">
    <property type="component" value="Chromosome 1"/>
</dbReference>
<dbReference type="EMBL" id="CM037151">
    <property type="protein sequence ID" value="KAH7843519.1"/>
    <property type="molecule type" value="Genomic_DNA"/>
</dbReference>
<accession>A0ACB7XRL8</accession>
<name>A0ACB7XRL8_9ERIC</name>
<reference evidence="1 2" key="1">
    <citation type="journal article" date="2021" name="Hortic Res">
        <title>High-quality reference genome and annotation aids understanding of berry development for evergreen blueberry (Vaccinium darrowii).</title>
        <authorList>
            <person name="Yu J."/>
            <person name="Hulse-Kemp A.M."/>
            <person name="Babiker E."/>
            <person name="Staton M."/>
        </authorList>
    </citation>
    <scope>NUCLEOTIDE SEQUENCE [LARGE SCALE GENOMIC DNA]</scope>
    <source>
        <strain evidence="2">cv. NJ 8807/NJ 8810</strain>
        <tissue evidence="1">Young leaf</tissue>
    </source>
</reference>
<sequence length="92" mass="9870">MNSSPPRANPQEELPGQLVSPASSCVSSEVVNQDESTEEYSSSLETSMMLVGCRQSLMYGIVEKENPKCPKCKGTVLIDVALVHAADKARKG</sequence>